<comment type="caution">
    <text evidence="3">The sequence shown here is derived from an EMBL/GenBank/DDBJ whole genome shotgun (WGS) entry which is preliminary data.</text>
</comment>
<dbReference type="Proteomes" id="UP000075515">
    <property type="component" value="Unassembled WGS sequence"/>
</dbReference>
<evidence type="ECO:0000256" key="1">
    <source>
        <dbReference type="SAM" id="MobiDB-lite"/>
    </source>
</evidence>
<dbReference type="EMBL" id="JEMC01002049">
    <property type="protein sequence ID" value="KYF91291.1"/>
    <property type="molecule type" value="Genomic_DNA"/>
</dbReference>
<evidence type="ECO:0008006" key="5">
    <source>
        <dbReference type="Google" id="ProtNLM"/>
    </source>
</evidence>
<accession>A0A150SFY4</accession>
<gene>
    <name evidence="3" type="ORF">BE18_32825</name>
</gene>
<proteinExistence type="predicted"/>
<dbReference type="AlphaFoldDB" id="A0A150SFY4"/>
<feature type="signal peptide" evidence="2">
    <location>
        <begin position="1"/>
        <end position="19"/>
    </location>
</feature>
<evidence type="ECO:0000313" key="3">
    <source>
        <dbReference type="EMBL" id="KYF91291.1"/>
    </source>
</evidence>
<reference evidence="3 4" key="1">
    <citation type="submission" date="2014-02" db="EMBL/GenBank/DDBJ databases">
        <title>The small core and large imbalanced accessory genome model reveals a collaborative survival strategy of Sorangium cellulosum strains in nature.</title>
        <authorList>
            <person name="Han K."/>
            <person name="Peng R."/>
            <person name="Blom J."/>
            <person name="Li Y.-Z."/>
        </authorList>
    </citation>
    <scope>NUCLEOTIDE SEQUENCE [LARGE SCALE GENOMIC DNA]</scope>
    <source>
        <strain evidence="3 4">So0149</strain>
    </source>
</reference>
<evidence type="ECO:0000256" key="2">
    <source>
        <dbReference type="SAM" id="SignalP"/>
    </source>
</evidence>
<sequence length="255" mass="27323">MNAKRFVLLIVAISVWALAACNWTIGDCYPVGEGTSGVGAGPGSEPRPIYTSAGSGDFGAEPPEGPYDGSERKIACNESDLEDEEEEDARPTNSPESPRDPCPGVGNIAGDGAAFLSCSEACSSKCPPPGMAPWIYVDFDPSDFKFVTIVDDPGTDKGGGWQEAKAKLNFRRLTIPHTVKSWKCPLTIQMPIRTEEMGQIDPDRAASLSEEITEEVANVMDYDLPQGIFCKMFASKADAAFKSKYKGLGARVTNP</sequence>
<keyword evidence="2" id="KW-0732">Signal</keyword>
<organism evidence="3 4">
    <name type="scientific">Sorangium cellulosum</name>
    <name type="common">Polyangium cellulosum</name>
    <dbReference type="NCBI Taxonomy" id="56"/>
    <lineage>
        <taxon>Bacteria</taxon>
        <taxon>Pseudomonadati</taxon>
        <taxon>Myxococcota</taxon>
        <taxon>Polyangia</taxon>
        <taxon>Polyangiales</taxon>
        <taxon>Polyangiaceae</taxon>
        <taxon>Sorangium</taxon>
    </lineage>
</organism>
<dbReference type="PROSITE" id="PS51257">
    <property type="entry name" value="PROKAR_LIPOPROTEIN"/>
    <property type="match status" value="1"/>
</dbReference>
<feature type="compositionally biased region" description="Acidic residues" evidence="1">
    <location>
        <begin position="79"/>
        <end position="88"/>
    </location>
</feature>
<evidence type="ECO:0000313" key="4">
    <source>
        <dbReference type="Proteomes" id="UP000075515"/>
    </source>
</evidence>
<feature type="region of interest" description="Disordered" evidence="1">
    <location>
        <begin position="38"/>
        <end position="106"/>
    </location>
</feature>
<name>A0A150SFY4_SORCE</name>
<feature type="chain" id="PRO_5010449876" description="Secreted protein" evidence="2">
    <location>
        <begin position="20"/>
        <end position="255"/>
    </location>
</feature>
<protein>
    <recommendedName>
        <fullName evidence="5">Secreted protein</fullName>
    </recommendedName>
</protein>